<gene>
    <name evidence="8" type="ORF">DI555_05945</name>
</gene>
<feature type="domain" description="Prepilin type IV endopeptidase peptidase" evidence="7">
    <location>
        <begin position="13"/>
        <end position="112"/>
    </location>
</feature>
<comment type="caution">
    <text evidence="8">The sequence shown here is derived from an EMBL/GenBank/DDBJ whole genome shotgun (WGS) entry which is preliminary data.</text>
</comment>
<dbReference type="Proteomes" id="UP000249082">
    <property type="component" value="Unassembled WGS sequence"/>
</dbReference>
<evidence type="ECO:0000256" key="2">
    <source>
        <dbReference type="ARBA" id="ARBA00022475"/>
    </source>
</evidence>
<dbReference type="InterPro" id="IPR000045">
    <property type="entry name" value="Prepilin_IV_endopep_pep"/>
</dbReference>
<proteinExistence type="predicted"/>
<dbReference type="PANTHER" id="PTHR36506:SF1">
    <property type="entry name" value="PREFLAGELLIN PEPTIDASE"/>
    <property type="match status" value="1"/>
</dbReference>
<comment type="subcellular location">
    <subcellularLocation>
        <location evidence="1">Cell membrane</location>
        <topology evidence="1">Multi-pass membrane protein</topology>
    </subcellularLocation>
</comment>
<evidence type="ECO:0000313" key="8">
    <source>
        <dbReference type="EMBL" id="PZQ56171.1"/>
    </source>
</evidence>
<protein>
    <submittedName>
        <fullName evidence="8">Potassium:proton antiporter</fullName>
    </submittedName>
</protein>
<organism evidence="8 9">
    <name type="scientific">Novosphingobium pentaromativorans</name>
    <dbReference type="NCBI Taxonomy" id="205844"/>
    <lineage>
        <taxon>Bacteria</taxon>
        <taxon>Pseudomonadati</taxon>
        <taxon>Pseudomonadota</taxon>
        <taxon>Alphaproteobacteria</taxon>
        <taxon>Sphingomonadales</taxon>
        <taxon>Sphingomonadaceae</taxon>
        <taxon>Novosphingobium</taxon>
    </lineage>
</organism>
<keyword evidence="4 6" id="KW-1133">Transmembrane helix</keyword>
<reference evidence="8 9" key="1">
    <citation type="submission" date="2017-08" db="EMBL/GenBank/DDBJ databases">
        <title>Infants hospitalized years apart are colonized by the same room-sourced microbial strains.</title>
        <authorList>
            <person name="Brooks B."/>
            <person name="Olm M.R."/>
            <person name="Firek B.A."/>
            <person name="Baker R."/>
            <person name="Thomas B.C."/>
            <person name="Morowitz M.J."/>
            <person name="Banfield J.F."/>
        </authorList>
    </citation>
    <scope>NUCLEOTIDE SEQUENCE [LARGE SCALE GENOMIC DNA]</scope>
    <source>
        <strain evidence="8">S2_005_002_R2_33</strain>
    </source>
</reference>
<feature type="transmembrane region" description="Helical" evidence="6">
    <location>
        <begin position="206"/>
        <end position="226"/>
    </location>
</feature>
<keyword evidence="5 6" id="KW-0472">Membrane</keyword>
<evidence type="ECO:0000313" key="9">
    <source>
        <dbReference type="Proteomes" id="UP000249082"/>
    </source>
</evidence>
<dbReference type="GO" id="GO:0004190">
    <property type="term" value="F:aspartic-type endopeptidase activity"/>
    <property type="evidence" value="ECO:0007669"/>
    <property type="project" value="InterPro"/>
</dbReference>
<evidence type="ECO:0000256" key="5">
    <source>
        <dbReference type="ARBA" id="ARBA00023136"/>
    </source>
</evidence>
<sequence>MPSGAFSYALLLALAIALIVAAFTDLKRREIDNTLNLAIAMAAPLWWWSMGFGWIDVAWQVGLAVLTFVVACALFAMRQMGGGDVKLLTALALWFVPSGFGQVIVLMAMIGGGASVAMAAFNMERVPGERMRDAIGWIVALGWVWAAGSVVYALATHRPVISPERLGAIHDALPQPWLLAPIVLAGTLLFLFGFRHIMRRQKSRLPIPYGVAISAAALWVMSEGVLTGTMVG</sequence>
<accession>A0A2W5NRJ8</accession>
<dbReference type="Gene3D" id="1.20.120.1220">
    <property type="match status" value="1"/>
</dbReference>
<evidence type="ECO:0000256" key="4">
    <source>
        <dbReference type="ARBA" id="ARBA00022989"/>
    </source>
</evidence>
<feature type="transmembrane region" description="Helical" evidence="6">
    <location>
        <begin position="62"/>
        <end position="80"/>
    </location>
</feature>
<evidence type="ECO:0000256" key="3">
    <source>
        <dbReference type="ARBA" id="ARBA00022692"/>
    </source>
</evidence>
<dbReference type="InterPro" id="IPR052218">
    <property type="entry name" value="Preflagellin_Peptidase"/>
</dbReference>
<feature type="transmembrane region" description="Helical" evidence="6">
    <location>
        <begin position="134"/>
        <end position="155"/>
    </location>
</feature>
<evidence type="ECO:0000259" key="7">
    <source>
        <dbReference type="Pfam" id="PF01478"/>
    </source>
</evidence>
<evidence type="ECO:0000256" key="1">
    <source>
        <dbReference type="ARBA" id="ARBA00004651"/>
    </source>
</evidence>
<dbReference type="Pfam" id="PF01478">
    <property type="entry name" value="Peptidase_A24"/>
    <property type="match status" value="1"/>
</dbReference>
<dbReference type="EMBL" id="QFPX01000004">
    <property type="protein sequence ID" value="PZQ56171.1"/>
    <property type="molecule type" value="Genomic_DNA"/>
</dbReference>
<keyword evidence="3 6" id="KW-0812">Transmembrane</keyword>
<feature type="transmembrane region" description="Helical" evidence="6">
    <location>
        <begin position="175"/>
        <end position="194"/>
    </location>
</feature>
<dbReference type="AlphaFoldDB" id="A0A2W5NRJ8"/>
<name>A0A2W5NRJ8_9SPHN</name>
<dbReference type="PANTHER" id="PTHR36506">
    <property type="entry name" value="PREFLAGELLIN PEPTIDASE"/>
    <property type="match status" value="1"/>
</dbReference>
<feature type="transmembrane region" description="Helical" evidence="6">
    <location>
        <begin position="100"/>
        <end position="122"/>
    </location>
</feature>
<keyword evidence="2" id="KW-1003">Cell membrane</keyword>
<dbReference type="GO" id="GO:0005886">
    <property type="term" value="C:plasma membrane"/>
    <property type="evidence" value="ECO:0007669"/>
    <property type="project" value="UniProtKB-SubCell"/>
</dbReference>
<evidence type="ECO:0000256" key="6">
    <source>
        <dbReference type="SAM" id="Phobius"/>
    </source>
</evidence>